<dbReference type="EMBL" id="JARXRN010000028">
    <property type="protein sequence ID" value="MDH5831709.1"/>
    <property type="molecule type" value="Genomic_DNA"/>
</dbReference>
<comment type="caution">
    <text evidence="1">The sequence shown here is derived from an EMBL/GenBank/DDBJ whole genome shotgun (WGS) entry which is preliminary data.</text>
</comment>
<gene>
    <name evidence="1" type="ORF">QFW80_14395</name>
</gene>
<dbReference type="RefSeq" id="WP_280602670.1">
    <property type="nucleotide sequence ID" value="NZ_JARXRN010000028.1"/>
</dbReference>
<evidence type="ECO:0000313" key="1">
    <source>
        <dbReference type="EMBL" id="MDH5831709.1"/>
    </source>
</evidence>
<accession>A0ABT6JM08</accession>
<organism evidence="1 2">
    <name type="scientific">Luteimonas rhizosphaericola</name>
    <dbReference type="NCBI Taxonomy" id="3042024"/>
    <lineage>
        <taxon>Bacteria</taxon>
        <taxon>Pseudomonadati</taxon>
        <taxon>Pseudomonadota</taxon>
        <taxon>Gammaproteobacteria</taxon>
        <taxon>Lysobacterales</taxon>
        <taxon>Lysobacteraceae</taxon>
        <taxon>Luteimonas</taxon>
    </lineage>
</organism>
<reference evidence="1 2" key="1">
    <citation type="submission" date="2023-04" db="EMBL/GenBank/DDBJ databases">
        <title>Luteimonas sp. M1R5S18.</title>
        <authorList>
            <person name="Sun J.-Q."/>
        </authorList>
    </citation>
    <scope>NUCLEOTIDE SEQUENCE [LARGE SCALE GENOMIC DNA]</scope>
    <source>
        <strain evidence="1 2">M1R5S18</strain>
    </source>
</reference>
<sequence>MAKGNPLSAFALVQEEYEKSGDPIRGLRPIFAPLLVEKKGEHYRPDLFAEEFSKTYGIQMSSFVASALADRLVEIGLLADGPARRTERDYVVAQFEWAPEIVGEEEIDEVLELFSEWAGTKLAGIGKIQESSQLADAFLERVARPEFVSIFVDEDTDKKKGRLRRLLGLRSLTRDLPDDKSLDYLVSEFVLTCAERAPEVFLVIARIAQGALMADAVAGLAAPPSSAMPDPPLRVVLDGPLIMDLLDLNTPEQRVYATDLLEMIRAAGLRAAVFDHSLEEARLTIRSTIGAVRRGDAYGPLAQRLSKGETGVRVDFSPD</sequence>
<protein>
    <submittedName>
        <fullName evidence="1">Uncharacterized protein</fullName>
    </submittedName>
</protein>
<name>A0ABT6JM08_9GAMM</name>
<keyword evidence="2" id="KW-1185">Reference proteome</keyword>
<dbReference type="Proteomes" id="UP001156831">
    <property type="component" value="Unassembled WGS sequence"/>
</dbReference>
<proteinExistence type="predicted"/>
<evidence type="ECO:0000313" key="2">
    <source>
        <dbReference type="Proteomes" id="UP001156831"/>
    </source>
</evidence>